<protein>
    <recommendedName>
        <fullName evidence="1">F-box domain-containing protein</fullName>
    </recommendedName>
</protein>
<keyword evidence="3" id="KW-1185">Reference proteome</keyword>
<evidence type="ECO:0000259" key="1">
    <source>
        <dbReference type="Pfam" id="PF12937"/>
    </source>
</evidence>
<dbReference type="SUPFAM" id="SSF81383">
    <property type="entry name" value="F-box domain"/>
    <property type="match status" value="1"/>
</dbReference>
<dbReference type="Pfam" id="PF12937">
    <property type="entry name" value="F-box-like"/>
    <property type="match status" value="1"/>
</dbReference>
<evidence type="ECO:0000313" key="3">
    <source>
        <dbReference type="Proteomes" id="UP000277580"/>
    </source>
</evidence>
<dbReference type="CDD" id="cd09917">
    <property type="entry name" value="F-box_SF"/>
    <property type="match status" value="1"/>
</dbReference>
<dbReference type="InParanoid" id="A0A3N4KT71"/>
<dbReference type="Gene3D" id="3.80.10.10">
    <property type="entry name" value="Ribonuclease Inhibitor"/>
    <property type="match status" value="1"/>
</dbReference>
<dbReference type="OrthoDB" id="5292610at2759"/>
<dbReference type="InterPro" id="IPR001810">
    <property type="entry name" value="F-box_dom"/>
</dbReference>
<proteinExistence type="predicted"/>
<sequence>MAIRRAGIDTIKECLDRYKSKEQFNEYALKKVRSYRDAAKVLREKKPPIYSTVRPGPITRLPPELLRMILKDCCAEPTVAKAARVCREWHQIAIPLLYNSVDLGEGVELEMWVVNGSEYRWHREGREKSDARIAPMSLSVRLLHTLSTTPYVRYVRKLSYRGLSPSSKSSLERWPNSSIREYYGESGSVNNATLVKLRIKTVNLMIAAAKKVSRLLVHLENLELRGKTDFRIFDAFLGVLKWRPLRQLTLHDMNVRACHFDRRPSNYSITSLTLDNVVYYFGKEKRRRLGASEANKLSKVRGTEKIYSLLRKCPELKSLCITDCDFDMEKLLECRAFKQPQKSVINFPNLSRFHVYSSMDPPTWDYQLRNQVHWFLSRHPDIQSLSCNAGLLARLLHGMSSFTKNPEFAIMPQNLKRLEIDQLFSGTDTDYSSGSQDGQINMKESLPHVFGMMPLLEELQFKNFPWGRNYLRRCLQALRSSPRLRILRILELYWEVTLPILQDLAKLSPLLENITLECVGIKVFDEDRDDDYERFDIKKLAQTLSPLYNLRELSLNYSIEPTTPAIFAALSPFPIDPRLRYLFRVFEGLRDNNPKAFEEVRDEYVVVVSDAVAIFSKHFVKMDYLNLAVWESAQFLDGNELSLLRIDGDCDKRRTCIGWKQVLRGVGKLDVRMNAAKGGVGACNFVGRW</sequence>
<gene>
    <name evidence="2" type="ORF">P167DRAFT_575283</name>
</gene>
<organism evidence="2 3">
    <name type="scientific">Morchella conica CCBAS932</name>
    <dbReference type="NCBI Taxonomy" id="1392247"/>
    <lineage>
        <taxon>Eukaryota</taxon>
        <taxon>Fungi</taxon>
        <taxon>Dikarya</taxon>
        <taxon>Ascomycota</taxon>
        <taxon>Pezizomycotina</taxon>
        <taxon>Pezizomycetes</taxon>
        <taxon>Pezizales</taxon>
        <taxon>Morchellaceae</taxon>
        <taxon>Morchella</taxon>
    </lineage>
</organism>
<reference evidence="2 3" key="1">
    <citation type="journal article" date="2018" name="Nat. Ecol. Evol.">
        <title>Pezizomycetes genomes reveal the molecular basis of ectomycorrhizal truffle lifestyle.</title>
        <authorList>
            <person name="Murat C."/>
            <person name="Payen T."/>
            <person name="Noel B."/>
            <person name="Kuo A."/>
            <person name="Morin E."/>
            <person name="Chen J."/>
            <person name="Kohler A."/>
            <person name="Krizsan K."/>
            <person name="Balestrini R."/>
            <person name="Da Silva C."/>
            <person name="Montanini B."/>
            <person name="Hainaut M."/>
            <person name="Levati E."/>
            <person name="Barry K.W."/>
            <person name="Belfiori B."/>
            <person name="Cichocki N."/>
            <person name="Clum A."/>
            <person name="Dockter R.B."/>
            <person name="Fauchery L."/>
            <person name="Guy J."/>
            <person name="Iotti M."/>
            <person name="Le Tacon F."/>
            <person name="Lindquist E.A."/>
            <person name="Lipzen A."/>
            <person name="Malagnac F."/>
            <person name="Mello A."/>
            <person name="Molinier V."/>
            <person name="Miyauchi S."/>
            <person name="Poulain J."/>
            <person name="Riccioni C."/>
            <person name="Rubini A."/>
            <person name="Sitrit Y."/>
            <person name="Splivallo R."/>
            <person name="Traeger S."/>
            <person name="Wang M."/>
            <person name="Zifcakova L."/>
            <person name="Wipf D."/>
            <person name="Zambonelli A."/>
            <person name="Paolocci F."/>
            <person name="Nowrousian M."/>
            <person name="Ottonello S."/>
            <person name="Baldrian P."/>
            <person name="Spatafora J.W."/>
            <person name="Henrissat B."/>
            <person name="Nagy L.G."/>
            <person name="Aury J.M."/>
            <person name="Wincker P."/>
            <person name="Grigoriev I.V."/>
            <person name="Bonfante P."/>
            <person name="Martin F.M."/>
        </authorList>
    </citation>
    <scope>NUCLEOTIDE SEQUENCE [LARGE SCALE GENOMIC DNA]</scope>
    <source>
        <strain evidence="2 3">CCBAS932</strain>
    </source>
</reference>
<evidence type="ECO:0000313" key="2">
    <source>
        <dbReference type="EMBL" id="RPB11541.1"/>
    </source>
</evidence>
<dbReference type="EMBL" id="ML119135">
    <property type="protein sequence ID" value="RPB11541.1"/>
    <property type="molecule type" value="Genomic_DNA"/>
</dbReference>
<dbReference type="SUPFAM" id="SSF52047">
    <property type="entry name" value="RNI-like"/>
    <property type="match status" value="1"/>
</dbReference>
<dbReference type="AlphaFoldDB" id="A0A3N4KT71"/>
<dbReference type="InterPro" id="IPR036047">
    <property type="entry name" value="F-box-like_dom_sf"/>
</dbReference>
<accession>A0A3N4KT71</accession>
<feature type="domain" description="F-box" evidence="1">
    <location>
        <begin position="59"/>
        <end position="102"/>
    </location>
</feature>
<name>A0A3N4KT71_9PEZI</name>
<dbReference type="InterPro" id="IPR032675">
    <property type="entry name" value="LRR_dom_sf"/>
</dbReference>
<dbReference type="Gene3D" id="1.20.1280.50">
    <property type="match status" value="1"/>
</dbReference>
<dbReference type="Proteomes" id="UP000277580">
    <property type="component" value="Unassembled WGS sequence"/>
</dbReference>